<dbReference type="Pfam" id="PF04198">
    <property type="entry name" value="Sugar-bind"/>
    <property type="match status" value="1"/>
</dbReference>
<dbReference type="SUPFAM" id="SSF88659">
    <property type="entry name" value="Sigma3 and sigma4 domains of RNA polymerase sigma factors"/>
    <property type="match status" value="1"/>
</dbReference>
<evidence type="ECO:0000259" key="5">
    <source>
        <dbReference type="Pfam" id="PF04198"/>
    </source>
</evidence>
<reference evidence="7 8" key="1">
    <citation type="submission" date="2013-01" db="EMBL/GenBank/DDBJ databases">
        <title>The Genome Sequence of Clostridium clostridioforme 90A8.</title>
        <authorList>
            <consortium name="The Broad Institute Genome Sequencing Platform"/>
            <person name="Earl A."/>
            <person name="Ward D."/>
            <person name="Feldgarden M."/>
            <person name="Gevers D."/>
            <person name="Courvalin P."/>
            <person name="Lambert T."/>
            <person name="Walker B."/>
            <person name="Young S.K."/>
            <person name="Zeng Q."/>
            <person name="Gargeya S."/>
            <person name="Fitzgerald M."/>
            <person name="Haas B."/>
            <person name="Abouelleil A."/>
            <person name="Alvarado L."/>
            <person name="Arachchi H.M."/>
            <person name="Berlin A.M."/>
            <person name="Chapman S.B."/>
            <person name="Dewar J."/>
            <person name="Goldberg J."/>
            <person name="Griggs A."/>
            <person name="Gujja S."/>
            <person name="Hansen M."/>
            <person name="Howarth C."/>
            <person name="Imamovic A."/>
            <person name="Larimer J."/>
            <person name="McCowan C."/>
            <person name="Murphy C."/>
            <person name="Neiman D."/>
            <person name="Pearson M."/>
            <person name="Priest M."/>
            <person name="Roberts A."/>
            <person name="Saif S."/>
            <person name="Shea T."/>
            <person name="Sisk P."/>
            <person name="Sykes S."/>
            <person name="Wortman J."/>
            <person name="Nusbaum C."/>
            <person name="Birren B."/>
        </authorList>
    </citation>
    <scope>NUCLEOTIDE SEQUENCE [LARGE SCALE GENOMIC DNA]</scope>
    <source>
        <strain evidence="7 8">90A8</strain>
    </source>
</reference>
<evidence type="ECO:0000256" key="4">
    <source>
        <dbReference type="ARBA" id="ARBA00023163"/>
    </source>
</evidence>
<proteinExistence type="inferred from homology"/>
<dbReference type="Gene3D" id="3.40.50.1360">
    <property type="match status" value="1"/>
</dbReference>
<comment type="similarity">
    <text evidence="1">Belongs to the SorC transcriptional regulatory family.</text>
</comment>
<gene>
    <name evidence="7" type="ORF">HMPREF1090_02510</name>
</gene>
<dbReference type="SUPFAM" id="SSF100950">
    <property type="entry name" value="NagB/RpiA/CoA transferase-like"/>
    <property type="match status" value="1"/>
</dbReference>
<dbReference type="GO" id="GO:0003700">
    <property type="term" value="F:DNA-binding transcription factor activity"/>
    <property type="evidence" value="ECO:0007669"/>
    <property type="project" value="InterPro"/>
</dbReference>
<dbReference type="Pfam" id="PF04545">
    <property type="entry name" value="Sigma70_r4"/>
    <property type="match status" value="1"/>
</dbReference>
<dbReference type="GO" id="GO:0030246">
    <property type="term" value="F:carbohydrate binding"/>
    <property type="evidence" value="ECO:0007669"/>
    <property type="project" value="InterPro"/>
</dbReference>
<keyword evidence="2" id="KW-0805">Transcription regulation</keyword>
<evidence type="ECO:0000313" key="8">
    <source>
        <dbReference type="Proteomes" id="UP000013085"/>
    </source>
</evidence>
<evidence type="ECO:0008006" key="9">
    <source>
        <dbReference type="Google" id="ProtNLM"/>
    </source>
</evidence>
<dbReference type="InterPro" id="IPR013324">
    <property type="entry name" value="RNA_pol_sigma_r3/r4-like"/>
</dbReference>
<dbReference type="InterPro" id="IPR007630">
    <property type="entry name" value="RNA_pol_sigma70_r4"/>
</dbReference>
<name>A0A0E2H9G6_9FIRM</name>
<dbReference type="HOGENOM" id="CLU_054506_1_1_9"/>
<feature type="domain" description="Sugar-binding" evidence="5">
    <location>
        <begin position="66"/>
        <end position="305"/>
    </location>
</feature>
<keyword evidence="3" id="KW-0238">DNA-binding</keyword>
<evidence type="ECO:0000256" key="3">
    <source>
        <dbReference type="ARBA" id="ARBA00023125"/>
    </source>
</evidence>
<dbReference type="Gene3D" id="1.10.10.60">
    <property type="entry name" value="Homeodomain-like"/>
    <property type="match status" value="1"/>
</dbReference>
<evidence type="ECO:0000259" key="6">
    <source>
        <dbReference type="Pfam" id="PF04545"/>
    </source>
</evidence>
<dbReference type="EMBL" id="AGYR01000029">
    <property type="protein sequence ID" value="ENZ13615.1"/>
    <property type="molecule type" value="Genomic_DNA"/>
</dbReference>
<dbReference type="GO" id="GO:0006352">
    <property type="term" value="P:DNA-templated transcription initiation"/>
    <property type="evidence" value="ECO:0007669"/>
    <property type="project" value="InterPro"/>
</dbReference>
<organism evidence="7 8">
    <name type="scientific">[Clostridium] clostridioforme 90A8</name>
    <dbReference type="NCBI Taxonomy" id="999408"/>
    <lineage>
        <taxon>Bacteria</taxon>
        <taxon>Bacillati</taxon>
        <taxon>Bacillota</taxon>
        <taxon>Clostridia</taxon>
        <taxon>Lachnospirales</taxon>
        <taxon>Lachnospiraceae</taxon>
        <taxon>Enterocloster</taxon>
    </lineage>
</organism>
<dbReference type="RefSeq" id="WP_002585656.1">
    <property type="nucleotide sequence ID" value="NZ_KB851021.1"/>
</dbReference>
<evidence type="ECO:0000313" key="7">
    <source>
        <dbReference type="EMBL" id="ENZ13615.1"/>
    </source>
</evidence>
<comment type="caution">
    <text evidence="7">The sequence shown here is derived from an EMBL/GenBank/DDBJ whole genome shotgun (WGS) entry which is preliminary data.</text>
</comment>
<dbReference type="PANTHER" id="PTHR34294">
    <property type="entry name" value="TRANSCRIPTIONAL REGULATOR-RELATED"/>
    <property type="match status" value="1"/>
</dbReference>
<accession>A0A0E2H9G6</accession>
<dbReference type="Proteomes" id="UP000013085">
    <property type="component" value="Unassembled WGS sequence"/>
</dbReference>
<feature type="domain" description="RNA polymerase sigma-70 region 4" evidence="6">
    <location>
        <begin position="10"/>
        <end position="46"/>
    </location>
</feature>
<sequence length="309" mass="34016">MDKKTERLVDVARMYYEQDRTQSEIADQYGISRPMVSKLLKEARDKGIVTIRISAPQEESGGALSLMELVGRCFGIYDGVAVPDGPNDQTTNEAVAEAAISYLSGLGGTGLGIGWGHIIGDVVKHMEQRETLVPIGTFVCPLIGNGGVGLKNYHSNELVRSIAEHSGAQPRFIYSPACVLSEQELKLTRELDSYHEIYHVWEKLDVALVNIGNFPSVPDFASEARYGDQLIRQKAVGRILNYFMDSQGHIIRSDTDYAIQIPLELLSGTRHVVGICSANTSPKAFRGALKTGYLKHFIAPEHVVREALE</sequence>
<evidence type="ECO:0000256" key="1">
    <source>
        <dbReference type="ARBA" id="ARBA00010466"/>
    </source>
</evidence>
<dbReference type="InterPro" id="IPR051054">
    <property type="entry name" value="SorC_transcr_regulators"/>
</dbReference>
<dbReference type="GO" id="GO:0003677">
    <property type="term" value="F:DNA binding"/>
    <property type="evidence" value="ECO:0007669"/>
    <property type="project" value="UniProtKB-KW"/>
</dbReference>
<dbReference type="PANTHER" id="PTHR34294:SF1">
    <property type="entry name" value="TRANSCRIPTIONAL REGULATOR LSRR"/>
    <property type="match status" value="1"/>
</dbReference>
<dbReference type="GeneID" id="57963217"/>
<keyword evidence="4" id="KW-0804">Transcription</keyword>
<dbReference type="PATRIC" id="fig|999408.3.peg.2713"/>
<dbReference type="InterPro" id="IPR007324">
    <property type="entry name" value="Sugar-bd_dom_put"/>
</dbReference>
<evidence type="ECO:0000256" key="2">
    <source>
        <dbReference type="ARBA" id="ARBA00023015"/>
    </source>
</evidence>
<dbReference type="InterPro" id="IPR037171">
    <property type="entry name" value="NagB/RpiA_transferase-like"/>
</dbReference>
<protein>
    <recommendedName>
        <fullName evidence="9">Transcriptional regulator</fullName>
    </recommendedName>
</protein>
<dbReference type="AlphaFoldDB" id="A0A0E2H9G6"/>